<feature type="compositionally biased region" description="Polar residues" evidence="1">
    <location>
        <begin position="1"/>
        <end position="16"/>
    </location>
</feature>
<organism evidence="2 3">
    <name type="scientific">Crotalaria pallida</name>
    <name type="common">Smooth rattlebox</name>
    <name type="synonym">Crotalaria striata</name>
    <dbReference type="NCBI Taxonomy" id="3830"/>
    <lineage>
        <taxon>Eukaryota</taxon>
        <taxon>Viridiplantae</taxon>
        <taxon>Streptophyta</taxon>
        <taxon>Embryophyta</taxon>
        <taxon>Tracheophyta</taxon>
        <taxon>Spermatophyta</taxon>
        <taxon>Magnoliopsida</taxon>
        <taxon>eudicotyledons</taxon>
        <taxon>Gunneridae</taxon>
        <taxon>Pentapetalae</taxon>
        <taxon>rosids</taxon>
        <taxon>fabids</taxon>
        <taxon>Fabales</taxon>
        <taxon>Fabaceae</taxon>
        <taxon>Papilionoideae</taxon>
        <taxon>50 kb inversion clade</taxon>
        <taxon>genistoids sensu lato</taxon>
        <taxon>core genistoids</taxon>
        <taxon>Crotalarieae</taxon>
        <taxon>Crotalaria</taxon>
    </lineage>
</organism>
<keyword evidence="3" id="KW-1185">Reference proteome</keyword>
<comment type="caution">
    <text evidence="2">The sequence shown here is derived from an EMBL/GenBank/DDBJ whole genome shotgun (WGS) entry which is preliminary data.</text>
</comment>
<name>A0AAN9HYN2_CROPI</name>
<evidence type="ECO:0000313" key="3">
    <source>
        <dbReference type="Proteomes" id="UP001372338"/>
    </source>
</evidence>
<feature type="region of interest" description="Disordered" evidence="1">
    <location>
        <begin position="1"/>
        <end position="54"/>
    </location>
</feature>
<evidence type="ECO:0000256" key="1">
    <source>
        <dbReference type="SAM" id="MobiDB-lite"/>
    </source>
</evidence>
<protein>
    <submittedName>
        <fullName evidence="2">Uncharacterized protein</fullName>
    </submittedName>
</protein>
<proteinExistence type="predicted"/>
<gene>
    <name evidence="2" type="ORF">RIF29_31158</name>
</gene>
<evidence type="ECO:0000313" key="2">
    <source>
        <dbReference type="EMBL" id="KAK7257290.1"/>
    </source>
</evidence>
<dbReference type="AlphaFoldDB" id="A0AAN9HYN2"/>
<dbReference type="Proteomes" id="UP001372338">
    <property type="component" value="Unassembled WGS sequence"/>
</dbReference>
<sequence length="131" mass="14853">METRSSSSGQHQNSKTPRLKPEPKMMKKKKLVQQHHRSQKSKKTNKISTKVPSNATLGIRKMDKANLVTSNKHSAPQGRNPQKLQIPSGLDSVISNSILDRNVKSWREEIEVEATFLPKRRVKGLNDLHNP</sequence>
<accession>A0AAN9HYN2</accession>
<reference evidence="2 3" key="1">
    <citation type="submission" date="2024-01" db="EMBL/GenBank/DDBJ databases">
        <title>The genomes of 5 underutilized Papilionoideae crops provide insights into root nodulation and disease resistanc.</title>
        <authorList>
            <person name="Yuan L."/>
        </authorList>
    </citation>
    <scope>NUCLEOTIDE SEQUENCE [LARGE SCALE GENOMIC DNA]</scope>
    <source>
        <strain evidence="2">ZHUSHIDOU_FW_LH</strain>
        <tissue evidence="2">Leaf</tissue>
    </source>
</reference>
<feature type="compositionally biased region" description="Basic residues" evidence="1">
    <location>
        <begin position="26"/>
        <end position="45"/>
    </location>
</feature>
<dbReference type="EMBL" id="JAYWIO010000006">
    <property type="protein sequence ID" value="KAK7257290.1"/>
    <property type="molecule type" value="Genomic_DNA"/>
</dbReference>